<dbReference type="OrthoDB" id="9811589at2"/>
<reference evidence="3 4" key="1">
    <citation type="submission" date="2016-08" db="EMBL/GenBank/DDBJ databases">
        <title>Novel Firmicute Genomes.</title>
        <authorList>
            <person name="Poppleton D.I."/>
            <person name="Gribaldo S."/>
        </authorList>
    </citation>
    <scope>NUCLEOTIDE SEQUENCE [LARGE SCALE GENOMIC DNA]</scope>
    <source>
        <strain evidence="3 4">RAOx-1</strain>
    </source>
</reference>
<keyword evidence="1" id="KW-0808">Transferase</keyword>
<sequence length="251" mass="29270">MPALSVSYTRLAQVYDRFMADAPYEEWVRFAESEWMQFQLTPKKVMDLACGTGSISVLLAKRGYQVTGIDLSEEMLTIAEEKGRGEGVRLQLYQQDMVELRSPEPMDSIICFCDSLNYITDPQAVFQTFEGVYRSLKPGGVFLFDVHSLYKIKDLFADQSFHWIEDDLVYVWDCQAEEENLVTHFLTFFAREGELYRRFEETHLQRGYSEQQLRTWLEEVGFANIHCHADLTNMPPVPTSERLFFSCQRPM</sequence>
<dbReference type="CDD" id="cd02440">
    <property type="entry name" value="AdoMet_MTases"/>
    <property type="match status" value="1"/>
</dbReference>
<dbReference type="InterPro" id="IPR041698">
    <property type="entry name" value="Methyltransf_25"/>
</dbReference>
<dbReference type="Gene3D" id="2.20.25.110">
    <property type="entry name" value="S-adenosyl-L-methionine-dependent methyltransferases"/>
    <property type="match status" value="1"/>
</dbReference>
<dbReference type="Proteomes" id="UP000284219">
    <property type="component" value="Unassembled WGS sequence"/>
</dbReference>
<evidence type="ECO:0000256" key="1">
    <source>
        <dbReference type="ARBA" id="ARBA00022679"/>
    </source>
</evidence>
<evidence type="ECO:0000259" key="2">
    <source>
        <dbReference type="Pfam" id="PF13649"/>
    </source>
</evidence>
<accession>A0A419SJ54</accession>
<dbReference type="EMBL" id="MCHY01000008">
    <property type="protein sequence ID" value="RKD23969.1"/>
    <property type="molecule type" value="Genomic_DNA"/>
</dbReference>
<proteinExistence type="predicted"/>
<dbReference type="GO" id="GO:0016740">
    <property type="term" value="F:transferase activity"/>
    <property type="evidence" value="ECO:0007669"/>
    <property type="project" value="UniProtKB-KW"/>
</dbReference>
<dbReference type="SUPFAM" id="SSF53335">
    <property type="entry name" value="S-adenosyl-L-methionine-dependent methyltransferases"/>
    <property type="match status" value="1"/>
</dbReference>
<dbReference type="Pfam" id="PF13649">
    <property type="entry name" value="Methyltransf_25"/>
    <property type="match status" value="1"/>
</dbReference>
<dbReference type="PANTHER" id="PTHR43861">
    <property type="entry name" value="TRANS-ACONITATE 2-METHYLTRANSFERASE-RELATED"/>
    <property type="match status" value="1"/>
</dbReference>
<dbReference type="InterPro" id="IPR029063">
    <property type="entry name" value="SAM-dependent_MTases_sf"/>
</dbReference>
<dbReference type="Gene3D" id="3.40.50.150">
    <property type="entry name" value="Vaccinia Virus protein VP39"/>
    <property type="match status" value="1"/>
</dbReference>
<keyword evidence="4" id="KW-1185">Reference proteome</keyword>
<organism evidence="3 4">
    <name type="scientific">Ammoniphilus oxalaticus</name>
    <dbReference type="NCBI Taxonomy" id="66863"/>
    <lineage>
        <taxon>Bacteria</taxon>
        <taxon>Bacillati</taxon>
        <taxon>Bacillota</taxon>
        <taxon>Bacilli</taxon>
        <taxon>Bacillales</taxon>
        <taxon>Paenibacillaceae</taxon>
        <taxon>Aneurinibacillus group</taxon>
        <taxon>Ammoniphilus</taxon>
    </lineage>
</organism>
<evidence type="ECO:0000313" key="3">
    <source>
        <dbReference type="EMBL" id="RKD23969.1"/>
    </source>
</evidence>
<protein>
    <recommendedName>
        <fullName evidence="2">Methyltransferase domain-containing protein</fullName>
    </recommendedName>
</protein>
<dbReference type="AlphaFoldDB" id="A0A419SJ54"/>
<evidence type="ECO:0000313" key="4">
    <source>
        <dbReference type="Proteomes" id="UP000284219"/>
    </source>
</evidence>
<gene>
    <name evidence="3" type="ORF">BEP19_05990</name>
</gene>
<name>A0A419SJ54_9BACL</name>
<comment type="caution">
    <text evidence="3">The sequence shown here is derived from an EMBL/GenBank/DDBJ whole genome shotgun (WGS) entry which is preliminary data.</text>
</comment>
<feature type="domain" description="Methyltransferase" evidence="2">
    <location>
        <begin position="45"/>
        <end position="140"/>
    </location>
</feature>